<keyword evidence="2" id="KW-1133">Transmembrane helix</keyword>
<dbReference type="RefSeq" id="WP_069678710.1">
    <property type="nucleotide sequence ID" value="NZ_CP017253.2"/>
</dbReference>
<sequence>MEFLTATFLIVAILFMLVFMFIGIWLFIVALKSHKQLRYQNYILEKICQKINTLSDKMYLSETQNDNLDYSRDEIDSDNSYEDISNDNISGFDNSNELT</sequence>
<dbReference type="EMBL" id="CP017253">
    <property type="protein sequence ID" value="AOR22549.1"/>
    <property type="molecule type" value="Genomic_DNA"/>
</dbReference>
<proteinExistence type="predicted"/>
<protein>
    <submittedName>
        <fullName evidence="3">Uncharacterized protein</fullName>
    </submittedName>
</protein>
<feature type="compositionally biased region" description="Acidic residues" evidence="1">
    <location>
        <begin position="75"/>
        <end position="85"/>
    </location>
</feature>
<feature type="compositionally biased region" description="Polar residues" evidence="1">
    <location>
        <begin position="86"/>
        <end position="99"/>
    </location>
</feature>
<dbReference type="Proteomes" id="UP000094652">
    <property type="component" value="Chromosome"/>
</dbReference>
<keyword evidence="4" id="KW-1185">Reference proteome</keyword>
<gene>
    <name evidence="3" type="ORF">BGI42_01845</name>
</gene>
<reference evidence="4" key="1">
    <citation type="submission" date="2016-09" db="EMBL/GenBank/DDBJ databases">
        <title>Genomics of Clostridium taeniosporum, an organism which forms endospores with ribbon-like appendages.</title>
        <authorList>
            <person name="Walker J.R."/>
        </authorList>
    </citation>
    <scope>NUCLEOTIDE SEQUENCE [LARGE SCALE GENOMIC DNA]</scope>
    <source>
        <strain evidence="4">1/k</strain>
    </source>
</reference>
<evidence type="ECO:0000256" key="1">
    <source>
        <dbReference type="SAM" id="MobiDB-lite"/>
    </source>
</evidence>
<keyword evidence="2" id="KW-0472">Membrane</keyword>
<organism evidence="3 4">
    <name type="scientific">Clostridium taeniosporum</name>
    <dbReference type="NCBI Taxonomy" id="394958"/>
    <lineage>
        <taxon>Bacteria</taxon>
        <taxon>Bacillati</taxon>
        <taxon>Bacillota</taxon>
        <taxon>Clostridia</taxon>
        <taxon>Eubacteriales</taxon>
        <taxon>Clostridiaceae</taxon>
        <taxon>Clostridium</taxon>
    </lineage>
</organism>
<dbReference type="AlphaFoldDB" id="A0A1D7XHJ9"/>
<dbReference type="KEGG" id="ctae:BGI42_01845"/>
<keyword evidence="2" id="KW-0812">Transmembrane</keyword>
<evidence type="ECO:0000313" key="3">
    <source>
        <dbReference type="EMBL" id="AOR22549.1"/>
    </source>
</evidence>
<feature type="region of interest" description="Disordered" evidence="1">
    <location>
        <begin position="69"/>
        <end position="99"/>
    </location>
</feature>
<name>A0A1D7XHJ9_9CLOT</name>
<feature type="transmembrane region" description="Helical" evidence="2">
    <location>
        <begin position="6"/>
        <end position="31"/>
    </location>
</feature>
<evidence type="ECO:0000313" key="4">
    <source>
        <dbReference type="Proteomes" id="UP000094652"/>
    </source>
</evidence>
<accession>A0A1D7XHJ9</accession>
<evidence type="ECO:0000256" key="2">
    <source>
        <dbReference type="SAM" id="Phobius"/>
    </source>
</evidence>
<dbReference type="OrthoDB" id="1913964at2"/>